<keyword evidence="3" id="KW-1185">Reference proteome</keyword>
<comment type="caution">
    <text evidence="2">The sequence shown here is derived from an EMBL/GenBank/DDBJ whole genome shotgun (WGS) entry which is preliminary data.</text>
</comment>
<dbReference type="Proteomes" id="UP001197093">
    <property type="component" value="Unassembled WGS sequence"/>
</dbReference>
<accession>A0AAD4ETQ6</accession>
<proteinExistence type="predicted"/>
<evidence type="ECO:0000313" key="3">
    <source>
        <dbReference type="Proteomes" id="UP001197093"/>
    </source>
</evidence>
<organism evidence="2 3">
    <name type="scientific">Staphylotrichum longicolle</name>
    <dbReference type="NCBI Taxonomy" id="669026"/>
    <lineage>
        <taxon>Eukaryota</taxon>
        <taxon>Fungi</taxon>
        <taxon>Dikarya</taxon>
        <taxon>Ascomycota</taxon>
        <taxon>Pezizomycotina</taxon>
        <taxon>Sordariomycetes</taxon>
        <taxon>Sordariomycetidae</taxon>
        <taxon>Sordariales</taxon>
        <taxon>Chaetomiaceae</taxon>
        <taxon>Staphylotrichum</taxon>
    </lineage>
</organism>
<evidence type="ECO:0000256" key="1">
    <source>
        <dbReference type="SAM" id="Coils"/>
    </source>
</evidence>
<reference evidence="2" key="1">
    <citation type="submission" date="2023-02" db="EMBL/GenBank/DDBJ databases">
        <authorList>
            <person name="Palmer J.M."/>
        </authorList>
    </citation>
    <scope>NUCLEOTIDE SEQUENCE</scope>
    <source>
        <strain evidence="2">FW57</strain>
    </source>
</reference>
<dbReference type="EMBL" id="JAHCVI010000003">
    <property type="protein sequence ID" value="KAG7287337.1"/>
    <property type="molecule type" value="Genomic_DNA"/>
</dbReference>
<keyword evidence="1" id="KW-0175">Coiled coil</keyword>
<dbReference type="AlphaFoldDB" id="A0AAD4ETQ6"/>
<name>A0AAD4ETQ6_9PEZI</name>
<gene>
    <name evidence="2" type="ORF">NEMBOFW57_006846</name>
</gene>
<sequence>MPAADMTSTSTLAFRPASTALSAPPGPVTNFSNVLATLPPIGDVMPPLALRKGIWELPHEDDEASHFVWAGLGVQDPAQRSVYFATGVTKLDREVQEMRSGVEETNEDVISNHAQELVEDGLVRLIKEHGTPELKAGLMDLEQEIKEEEERINNLWKEKKKGTKLPDLDPDAL</sequence>
<feature type="coiled-coil region" evidence="1">
    <location>
        <begin position="88"/>
        <end position="158"/>
    </location>
</feature>
<protein>
    <submittedName>
        <fullName evidence="2">Uncharacterized protein</fullName>
    </submittedName>
</protein>
<evidence type="ECO:0000313" key="2">
    <source>
        <dbReference type="EMBL" id="KAG7287337.1"/>
    </source>
</evidence>